<dbReference type="EMBL" id="MK072069">
    <property type="protein sequence ID" value="AYV78053.1"/>
    <property type="molecule type" value="Genomic_DNA"/>
</dbReference>
<name>A0A3G4ZWS7_9VIRU</name>
<reference evidence="1" key="1">
    <citation type="submission" date="2018-10" db="EMBL/GenBank/DDBJ databases">
        <title>Hidden diversity of soil giant viruses.</title>
        <authorList>
            <person name="Schulz F."/>
            <person name="Alteio L."/>
            <person name="Goudeau D."/>
            <person name="Ryan E.M."/>
            <person name="Malmstrom R.R."/>
            <person name="Blanchard J."/>
            <person name="Woyke T."/>
        </authorList>
    </citation>
    <scope>NUCLEOTIDE SEQUENCE</scope>
    <source>
        <strain evidence="1">EDV1</strain>
    </source>
</reference>
<protein>
    <submittedName>
        <fullName evidence="1">Uncharacterized protein</fullName>
    </submittedName>
</protein>
<proteinExistence type="predicted"/>
<gene>
    <name evidence="1" type="ORF">Edafosvirus4_37</name>
</gene>
<evidence type="ECO:0000313" key="1">
    <source>
        <dbReference type="EMBL" id="AYV78053.1"/>
    </source>
</evidence>
<sequence>MIPALLGLGLAGASGYGFHRATVKHAEIDKKETEFLSTVTSVDKMHDQKANPFILHVPECVTESGVLDVHEKVIKTTVTETPEEKVRVKQHYDHFTGVWQQQVEVKERLKVTEKSEEVWNPYPFSSTLLNPSFGVPHLLKSPSLTTSYINRCTYPVESTYNYGHQMSPALLSRYGVNVSLHPHKPYWMKYNSLRGKSLYFSVNRWGPTAYEYTDIAEHPTTVAQRKFEGEKSDATALQILSGCGIAVGVIGAIAAASS</sequence>
<accession>A0A3G4ZWS7</accession>
<organism evidence="1">
    <name type="scientific">Edafosvirus sp</name>
    <dbReference type="NCBI Taxonomy" id="2487765"/>
    <lineage>
        <taxon>Viruses</taxon>
        <taxon>Varidnaviria</taxon>
        <taxon>Bamfordvirae</taxon>
        <taxon>Nucleocytoviricota</taxon>
        <taxon>Megaviricetes</taxon>
        <taxon>Imitervirales</taxon>
        <taxon>Mimiviridae</taxon>
        <taxon>Klosneuvirinae</taxon>
    </lineage>
</organism>